<organism evidence="1">
    <name type="scientific">marine sediment metagenome</name>
    <dbReference type="NCBI Taxonomy" id="412755"/>
    <lineage>
        <taxon>unclassified sequences</taxon>
        <taxon>metagenomes</taxon>
        <taxon>ecological metagenomes</taxon>
    </lineage>
</organism>
<dbReference type="AlphaFoldDB" id="A0A0F9F455"/>
<evidence type="ECO:0000313" key="1">
    <source>
        <dbReference type="EMBL" id="KKL52020.1"/>
    </source>
</evidence>
<feature type="non-terminal residue" evidence="1">
    <location>
        <position position="119"/>
    </location>
</feature>
<gene>
    <name evidence="1" type="ORF">LCGC14_2289640</name>
</gene>
<dbReference type="EMBL" id="LAZR01032039">
    <property type="protein sequence ID" value="KKL52020.1"/>
    <property type="molecule type" value="Genomic_DNA"/>
</dbReference>
<name>A0A0F9F455_9ZZZZ</name>
<protein>
    <submittedName>
        <fullName evidence="1">Uncharacterized protein</fullName>
    </submittedName>
</protein>
<reference evidence="1" key="1">
    <citation type="journal article" date="2015" name="Nature">
        <title>Complex archaea that bridge the gap between prokaryotes and eukaryotes.</title>
        <authorList>
            <person name="Spang A."/>
            <person name="Saw J.H."/>
            <person name="Jorgensen S.L."/>
            <person name="Zaremba-Niedzwiedzka K."/>
            <person name="Martijn J."/>
            <person name="Lind A.E."/>
            <person name="van Eijk R."/>
            <person name="Schleper C."/>
            <person name="Guy L."/>
            <person name="Ettema T.J."/>
        </authorList>
    </citation>
    <scope>NUCLEOTIDE SEQUENCE</scope>
</reference>
<accession>A0A0F9F455</accession>
<sequence length="119" mass="13474">MRLTGILILIFLLTAFTIGSNIPEDKIAITDSALDNATIEIDMINLDSQTNSTIPNMEGLMDVLERYVKFVGAFFIVNVYSQDPFCEKIVAQGKSTVRQMPELISFYIELQVEDRDYDN</sequence>
<comment type="caution">
    <text evidence="1">The sequence shown here is derived from an EMBL/GenBank/DDBJ whole genome shotgun (WGS) entry which is preliminary data.</text>
</comment>
<proteinExistence type="predicted"/>